<dbReference type="InterPro" id="IPR021365">
    <property type="entry name" value="DUF2891"/>
</dbReference>
<dbReference type="Pfam" id="PF11199">
    <property type="entry name" value="DUF2891"/>
    <property type="match status" value="1"/>
</dbReference>
<reference evidence="1" key="1">
    <citation type="journal article" date="2015" name="Nature">
        <title>Complex archaea that bridge the gap between prokaryotes and eukaryotes.</title>
        <authorList>
            <person name="Spang A."/>
            <person name="Saw J.H."/>
            <person name="Jorgensen S.L."/>
            <person name="Zaremba-Niedzwiedzka K."/>
            <person name="Martijn J."/>
            <person name="Lind A.E."/>
            <person name="van Eijk R."/>
            <person name="Schleper C."/>
            <person name="Guy L."/>
            <person name="Ettema T.J."/>
        </authorList>
    </citation>
    <scope>NUCLEOTIDE SEQUENCE</scope>
</reference>
<accession>A0A0F9X327</accession>
<sequence length="343" mass="38348">MAAARYRLATGSLTVFDAAQLAALARIALGHVTREYPHIEPMRLRSAADLLPPSQLHPVFYGSYDWHSCVHSYWLLARIQRLQPELAECALITELFDQQLTHAKLEQERAFFQRPGNASFERPYGWAWLLKLQAELSAGHAVWAKALQPLADDLAQRFCDYLPRLSAPIRSGAHNNTAFALLLALDYADACAHEKLREQIISSARAFYLQDQDCQAWEPGGEDFLSPALQEAALMQRVLSTDEFQEWFARFLPKLAEGQPASLLTPVHSRDRSDGKLAHLDGLNLSRAWCLEALAATQPAALCERLLVSAEAHLQTSLPHIDGDYMGEHWLATFALLALPSRS</sequence>
<dbReference type="EMBL" id="LAZR01000088">
    <property type="protein sequence ID" value="KKN93231.1"/>
    <property type="molecule type" value="Genomic_DNA"/>
</dbReference>
<gene>
    <name evidence="1" type="ORF">LCGC14_0200960</name>
</gene>
<proteinExistence type="predicted"/>
<comment type="caution">
    <text evidence="1">The sequence shown here is derived from an EMBL/GenBank/DDBJ whole genome shotgun (WGS) entry which is preliminary data.</text>
</comment>
<dbReference type="AlphaFoldDB" id="A0A0F9X327"/>
<protein>
    <recommendedName>
        <fullName evidence="2">DUF2891 domain-containing protein</fullName>
    </recommendedName>
</protein>
<evidence type="ECO:0008006" key="2">
    <source>
        <dbReference type="Google" id="ProtNLM"/>
    </source>
</evidence>
<evidence type="ECO:0000313" key="1">
    <source>
        <dbReference type="EMBL" id="KKN93231.1"/>
    </source>
</evidence>
<organism evidence="1">
    <name type="scientific">marine sediment metagenome</name>
    <dbReference type="NCBI Taxonomy" id="412755"/>
    <lineage>
        <taxon>unclassified sequences</taxon>
        <taxon>metagenomes</taxon>
        <taxon>ecological metagenomes</taxon>
    </lineage>
</organism>
<name>A0A0F9X327_9ZZZZ</name>